<evidence type="ECO:0008006" key="2">
    <source>
        <dbReference type="Google" id="ProtNLM"/>
    </source>
</evidence>
<evidence type="ECO:0000313" key="1">
    <source>
        <dbReference type="EMBL" id="GAH82824.1"/>
    </source>
</evidence>
<gene>
    <name evidence="1" type="ORF">S03H2_68359</name>
</gene>
<sequence>KKTVIDPSNQLIRKQLSVIGSWYFNISEYDEISRFVLEKKLPLEKLVTHRFKLEEAMQAFKMFDERKTGISVFVW</sequence>
<organism evidence="1">
    <name type="scientific">marine sediment metagenome</name>
    <dbReference type="NCBI Taxonomy" id="412755"/>
    <lineage>
        <taxon>unclassified sequences</taxon>
        <taxon>metagenomes</taxon>
        <taxon>ecological metagenomes</taxon>
    </lineage>
</organism>
<dbReference type="AlphaFoldDB" id="X1JX35"/>
<reference evidence="1" key="1">
    <citation type="journal article" date="2014" name="Front. Microbiol.">
        <title>High frequency of phylogenetically diverse reductive dehalogenase-homologous genes in deep subseafloor sedimentary metagenomes.</title>
        <authorList>
            <person name="Kawai M."/>
            <person name="Futagami T."/>
            <person name="Toyoda A."/>
            <person name="Takaki Y."/>
            <person name="Nishi S."/>
            <person name="Hori S."/>
            <person name="Arai W."/>
            <person name="Tsubouchi T."/>
            <person name="Morono Y."/>
            <person name="Uchiyama I."/>
            <person name="Ito T."/>
            <person name="Fujiyama A."/>
            <person name="Inagaki F."/>
            <person name="Takami H."/>
        </authorList>
    </citation>
    <scope>NUCLEOTIDE SEQUENCE</scope>
    <source>
        <strain evidence="1">Expedition CK06-06</strain>
    </source>
</reference>
<accession>X1JX35</accession>
<name>X1JX35_9ZZZZ</name>
<comment type="caution">
    <text evidence="1">The sequence shown here is derived from an EMBL/GenBank/DDBJ whole genome shotgun (WGS) entry which is preliminary data.</text>
</comment>
<dbReference type="EMBL" id="BARU01044931">
    <property type="protein sequence ID" value="GAH82824.1"/>
    <property type="molecule type" value="Genomic_DNA"/>
</dbReference>
<dbReference type="Gene3D" id="3.40.50.720">
    <property type="entry name" value="NAD(P)-binding Rossmann-like Domain"/>
    <property type="match status" value="1"/>
</dbReference>
<dbReference type="Gene3D" id="3.90.180.10">
    <property type="entry name" value="Medium-chain alcohol dehydrogenases, catalytic domain"/>
    <property type="match status" value="1"/>
</dbReference>
<feature type="non-terminal residue" evidence="1">
    <location>
        <position position="1"/>
    </location>
</feature>
<protein>
    <recommendedName>
        <fullName evidence="2">Alcohol dehydrogenase-like C-terminal domain-containing protein</fullName>
    </recommendedName>
</protein>
<proteinExistence type="predicted"/>